<dbReference type="EMBL" id="FNRL01000015">
    <property type="protein sequence ID" value="SEA77674.1"/>
    <property type="molecule type" value="Genomic_DNA"/>
</dbReference>
<sequence length="273" mass="31041">MKPLIFPLYLLLALFLLTGCQQSHRQGIIALETDKKKGNDTTAFSEQEIYLRSKKHLDSVFNANQETETFSLNLINGAVHIGHLFTPTAKDAVLGYYENDSVLNVIVLRRSFGRWDTLMKERICPARQGALFMDDAYTFSDWNGDGIPDLKVIKDQWEMHTGEISDLWTYQDNRFIKVKGFDKIISAQYDKKTRLIYSYMSTGCADMSMYFGVFKITGSEARPVKQLNCDCCNGDSCTITINGLQPYNVPIGQAYKHVPAYFAEGVKEKCLMK</sequence>
<dbReference type="NCBIfam" id="NF047539">
    <property type="entry name" value="XAC2610_fam"/>
    <property type="match status" value="1"/>
</dbReference>
<keyword evidence="3" id="KW-1185">Reference proteome</keyword>
<evidence type="ECO:0008006" key="4">
    <source>
        <dbReference type="Google" id="ProtNLM"/>
    </source>
</evidence>
<dbReference type="PROSITE" id="PS51257">
    <property type="entry name" value="PROKAR_LIPOPROTEIN"/>
    <property type="match status" value="1"/>
</dbReference>
<dbReference type="Proteomes" id="UP000199656">
    <property type="component" value="Unassembled WGS sequence"/>
</dbReference>
<evidence type="ECO:0000256" key="1">
    <source>
        <dbReference type="SAM" id="SignalP"/>
    </source>
</evidence>
<proteinExistence type="predicted"/>
<dbReference type="STRING" id="408074.SAMN05660909_03398"/>
<evidence type="ECO:0000313" key="2">
    <source>
        <dbReference type="EMBL" id="SEA77674.1"/>
    </source>
</evidence>
<feature type="signal peptide" evidence="1">
    <location>
        <begin position="1"/>
        <end position="25"/>
    </location>
</feature>
<reference evidence="3" key="1">
    <citation type="submission" date="2016-10" db="EMBL/GenBank/DDBJ databases">
        <authorList>
            <person name="Varghese N."/>
            <person name="Submissions S."/>
        </authorList>
    </citation>
    <scope>NUCLEOTIDE SEQUENCE [LARGE SCALE GENOMIC DNA]</scope>
    <source>
        <strain evidence="3">DSM 23920</strain>
    </source>
</reference>
<dbReference type="InterPro" id="IPR058087">
    <property type="entry name" value="XAC2610_dom"/>
</dbReference>
<gene>
    <name evidence="2" type="ORF">SAMN05660909_03398</name>
</gene>
<organism evidence="2 3">
    <name type="scientific">Chitinophaga terrae</name>
    <name type="common">ex Kim and Jung 2007</name>
    <dbReference type="NCBI Taxonomy" id="408074"/>
    <lineage>
        <taxon>Bacteria</taxon>
        <taxon>Pseudomonadati</taxon>
        <taxon>Bacteroidota</taxon>
        <taxon>Chitinophagia</taxon>
        <taxon>Chitinophagales</taxon>
        <taxon>Chitinophagaceae</taxon>
        <taxon>Chitinophaga</taxon>
    </lineage>
</organism>
<evidence type="ECO:0000313" key="3">
    <source>
        <dbReference type="Proteomes" id="UP000199656"/>
    </source>
</evidence>
<accession>A0A1H4DY10</accession>
<keyword evidence="1" id="KW-0732">Signal</keyword>
<feature type="chain" id="PRO_5011793998" description="VCBS repeat-containing protein" evidence="1">
    <location>
        <begin position="26"/>
        <end position="273"/>
    </location>
</feature>
<name>A0A1H4DY10_9BACT</name>
<dbReference type="AlphaFoldDB" id="A0A1H4DY10"/>
<protein>
    <recommendedName>
        <fullName evidence="4">VCBS repeat-containing protein</fullName>
    </recommendedName>
</protein>